<keyword evidence="10" id="KW-1185">Reference proteome</keyword>
<dbReference type="PRINTS" id="PR01609">
    <property type="entry name" value="CD36FAMILY"/>
</dbReference>
<name>A0A482WNM4_LAOST</name>
<gene>
    <name evidence="9" type="ORF">LSTR_LSTR011209</name>
</gene>
<keyword evidence="7" id="KW-0325">Glycoprotein</keyword>
<dbReference type="InParanoid" id="A0A482WNM4"/>
<comment type="caution">
    <text evidence="9">The sequence shown here is derived from an EMBL/GenBank/DDBJ whole genome shotgun (WGS) entry which is preliminary data.</text>
</comment>
<sequence length="479" mass="54443">MGVWGGERRLCSSMVMGVALAVISILLALVWAPLLNYFGRKALTLLPGTMSYDNWHSPPVPMHMDFYFFNWTNPHEIQNEKPHFVEMGPYRYNEKRRKVNITWNGNDTVTYRNQRFWYFSQDESSGSQDDPITTVNAVALAAARRVRYKTKFEQRTTSLALTLMSQGVHVTKPVRQLLFDGYSDTLVTIGHTFSSSSPFDRFGWFYKRNGSYLFDGTFTINTGAKELDRLGVLERWNYNTRTQFYPGSCGNVYGGSGDLYPPGVKNKHSNVSLYSADICRSLTMKYAREEDVQGVPVLRFEADPQLLDNGTQVPENECFCNGQCVPSGLLNLTRCRFGMPAFVSFPHFHNADPFYLRQVDGLSPDPERHTFFMSVEPTMGFPLDMAARIQVNLLVEPSQHIALFDKVPHPMFLPVLWVEQRFALPPDVAASLRLALLLPTIGYTVILIVFLIGVGMAVYSLTKTKNEEQPMRLQRKSLT</sequence>
<accession>A0A482WNM4</accession>
<dbReference type="PANTHER" id="PTHR11923:SF93">
    <property type="entry name" value="GH07959P-RELATED"/>
    <property type="match status" value="1"/>
</dbReference>
<dbReference type="OrthoDB" id="514335at2759"/>
<evidence type="ECO:0000256" key="7">
    <source>
        <dbReference type="ARBA" id="ARBA00023180"/>
    </source>
</evidence>
<evidence type="ECO:0000256" key="1">
    <source>
        <dbReference type="ARBA" id="ARBA00004236"/>
    </source>
</evidence>
<dbReference type="AlphaFoldDB" id="A0A482WNM4"/>
<comment type="subcellular location">
    <subcellularLocation>
        <location evidence="1">Cell membrane</location>
    </subcellularLocation>
</comment>
<dbReference type="PANTHER" id="PTHR11923">
    <property type="entry name" value="SCAVENGER RECEPTOR CLASS B TYPE-1 SR-B1"/>
    <property type="match status" value="1"/>
</dbReference>
<feature type="transmembrane region" description="Helical" evidence="8">
    <location>
        <begin position="12"/>
        <end position="34"/>
    </location>
</feature>
<evidence type="ECO:0000256" key="8">
    <source>
        <dbReference type="SAM" id="Phobius"/>
    </source>
</evidence>
<evidence type="ECO:0000256" key="2">
    <source>
        <dbReference type="ARBA" id="ARBA00010532"/>
    </source>
</evidence>
<comment type="similarity">
    <text evidence="2">Belongs to the CD36 family.</text>
</comment>
<protein>
    <submittedName>
        <fullName evidence="9">Uncharacterized protein</fullName>
    </submittedName>
</protein>
<dbReference type="GO" id="GO:0005886">
    <property type="term" value="C:plasma membrane"/>
    <property type="evidence" value="ECO:0007669"/>
    <property type="project" value="UniProtKB-SubCell"/>
</dbReference>
<keyword evidence="4 8" id="KW-0812">Transmembrane</keyword>
<dbReference type="SMR" id="A0A482WNM4"/>
<evidence type="ECO:0000256" key="3">
    <source>
        <dbReference type="ARBA" id="ARBA00022475"/>
    </source>
</evidence>
<dbReference type="Proteomes" id="UP000291343">
    <property type="component" value="Unassembled WGS sequence"/>
</dbReference>
<organism evidence="9 10">
    <name type="scientific">Laodelphax striatellus</name>
    <name type="common">Small brown planthopper</name>
    <name type="synonym">Delphax striatella</name>
    <dbReference type="NCBI Taxonomy" id="195883"/>
    <lineage>
        <taxon>Eukaryota</taxon>
        <taxon>Metazoa</taxon>
        <taxon>Ecdysozoa</taxon>
        <taxon>Arthropoda</taxon>
        <taxon>Hexapoda</taxon>
        <taxon>Insecta</taxon>
        <taxon>Pterygota</taxon>
        <taxon>Neoptera</taxon>
        <taxon>Paraneoptera</taxon>
        <taxon>Hemiptera</taxon>
        <taxon>Auchenorrhyncha</taxon>
        <taxon>Fulgoroidea</taxon>
        <taxon>Delphacidae</taxon>
        <taxon>Criomorphinae</taxon>
        <taxon>Laodelphax</taxon>
    </lineage>
</organism>
<reference evidence="9 10" key="1">
    <citation type="journal article" date="2017" name="Gigascience">
        <title>Genome sequence of the small brown planthopper, Laodelphax striatellus.</title>
        <authorList>
            <person name="Zhu J."/>
            <person name="Jiang F."/>
            <person name="Wang X."/>
            <person name="Yang P."/>
            <person name="Bao Y."/>
            <person name="Zhao W."/>
            <person name="Wang W."/>
            <person name="Lu H."/>
            <person name="Wang Q."/>
            <person name="Cui N."/>
            <person name="Li J."/>
            <person name="Chen X."/>
            <person name="Luo L."/>
            <person name="Yu J."/>
            <person name="Kang L."/>
            <person name="Cui F."/>
        </authorList>
    </citation>
    <scope>NUCLEOTIDE SEQUENCE [LARGE SCALE GENOMIC DNA]</scope>
    <source>
        <strain evidence="9">Lst14</strain>
    </source>
</reference>
<dbReference type="Pfam" id="PF01130">
    <property type="entry name" value="CD36"/>
    <property type="match status" value="1"/>
</dbReference>
<dbReference type="STRING" id="195883.A0A482WNM4"/>
<dbReference type="GO" id="GO:0005737">
    <property type="term" value="C:cytoplasm"/>
    <property type="evidence" value="ECO:0007669"/>
    <property type="project" value="TreeGrafter"/>
</dbReference>
<evidence type="ECO:0000313" key="9">
    <source>
        <dbReference type="EMBL" id="RZF34822.1"/>
    </source>
</evidence>
<keyword evidence="5 8" id="KW-1133">Transmembrane helix</keyword>
<dbReference type="EMBL" id="QKKF02030297">
    <property type="protein sequence ID" value="RZF34822.1"/>
    <property type="molecule type" value="Genomic_DNA"/>
</dbReference>
<evidence type="ECO:0000256" key="5">
    <source>
        <dbReference type="ARBA" id="ARBA00022989"/>
    </source>
</evidence>
<keyword evidence="6 8" id="KW-0472">Membrane</keyword>
<evidence type="ECO:0000313" key="10">
    <source>
        <dbReference type="Proteomes" id="UP000291343"/>
    </source>
</evidence>
<keyword evidence="3" id="KW-1003">Cell membrane</keyword>
<dbReference type="InterPro" id="IPR002159">
    <property type="entry name" value="CD36_fam"/>
</dbReference>
<dbReference type="GO" id="GO:0005044">
    <property type="term" value="F:scavenger receptor activity"/>
    <property type="evidence" value="ECO:0007669"/>
    <property type="project" value="TreeGrafter"/>
</dbReference>
<proteinExistence type="inferred from homology"/>
<evidence type="ECO:0000256" key="6">
    <source>
        <dbReference type="ARBA" id="ARBA00023136"/>
    </source>
</evidence>
<evidence type="ECO:0000256" key="4">
    <source>
        <dbReference type="ARBA" id="ARBA00022692"/>
    </source>
</evidence>
<feature type="transmembrane region" description="Helical" evidence="8">
    <location>
        <begin position="441"/>
        <end position="462"/>
    </location>
</feature>